<dbReference type="EMBL" id="LAZR01025416">
    <property type="protein sequence ID" value="KKL71983.1"/>
    <property type="molecule type" value="Genomic_DNA"/>
</dbReference>
<sequence length="253" mass="28543">MAYTNTDGELMISRVDLEALLTKTGWKLQGQHGRDFMITYLTAGHMATKFTAFAERYVVLTESVKVLGEEIGHWYRENITQSKVPINIHTTECVCNWREDCKPECKACATPEYCKVPIDTPLEEPIRTGPLIQCVSTTCTNRHQNPGWYCTSCQSEIDKCSNYNLADGGKEEQGAEDDADSRTPEWYSPTKEDEDFTIPYPHEACDCDGDDGYDIGFAAAKRQMDGDYQRGYKEGQEDYHKAIQAVSLGGRKD</sequence>
<evidence type="ECO:0000313" key="2">
    <source>
        <dbReference type="EMBL" id="KKL71983.1"/>
    </source>
</evidence>
<gene>
    <name evidence="2" type="ORF">LCGC14_2089420</name>
</gene>
<dbReference type="AlphaFoldDB" id="A0A0F9ED24"/>
<protein>
    <submittedName>
        <fullName evidence="2">Uncharacterized protein</fullName>
    </submittedName>
</protein>
<comment type="caution">
    <text evidence="2">The sequence shown here is derived from an EMBL/GenBank/DDBJ whole genome shotgun (WGS) entry which is preliminary data.</text>
</comment>
<evidence type="ECO:0000256" key="1">
    <source>
        <dbReference type="SAM" id="MobiDB-lite"/>
    </source>
</evidence>
<feature type="region of interest" description="Disordered" evidence="1">
    <location>
        <begin position="169"/>
        <end position="196"/>
    </location>
</feature>
<reference evidence="2" key="1">
    <citation type="journal article" date="2015" name="Nature">
        <title>Complex archaea that bridge the gap between prokaryotes and eukaryotes.</title>
        <authorList>
            <person name="Spang A."/>
            <person name="Saw J.H."/>
            <person name="Jorgensen S.L."/>
            <person name="Zaremba-Niedzwiedzka K."/>
            <person name="Martijn J."/>
            <person name="Lind A.E."/>
            <person name="van Eijk R."/>
            <person name="Schleper C."/>
            <person name="Guy L."/>
            <person name="Ettema T.J."/>
        </authorList>
    </citation>
    <scope>NUCLEOTIDE SEQUENCE</scope>
</reference>
<proteinExistence type="predicted"/>
<accession>A0A0F9ED24</accession>
<organism evidence="2">
    <name type="scientific">marine sediment metagenome</name>
    <dbReference type="NCBI Taxonomy" id="412755"/>
    <lineage>
        <taxon>unclassified sequences</taxon>
        <taxon>metagenomes</taxon>
        <taxon>ecological metagenomes</taxon>
    </lineage>
</organism>
<name>A0A0F9ED24_9ZZZZ</name>